<proteinExistence type="predicted"/>
<feature type="compositionally biased region" description="Basic and acidic residues" evidence="1">
    <location>
        <begin position="22"/>
        <end position="35"/>
    </location>
</feature>
<comment type="caution">
    <text evidence="3">The sequence shown here is derived from an EMBL/GenBank/DDBJ whole genome shotgun (WGS) entry which is preliminary data.</text>
</comment>
<dbReference type="EMBL" id="BRPE01000002">
    <property type="protein sequence ID" value="GLA81123.1"/>
    <property type="molecule type" value="Genomic_DNA"/>
</dbReference>
<dbReference type="Gene3D" id="1.20.58.340">
    <property type="entry name" value="Magnesium transport protein CorA, transmembrane region"/>
    <property type="match status" value="1"/>
</dbReference>
<keyword evidence="2" id="KW-0472">Membrane</keyword>
<dbReference type="Pfam" id="PF01544">
    <property type="entry name" value="CorA"/>
    <property type="match status" value="1"/>
</dbReference>
<dbReference type="GO" id="GO:0016020">
    <property type="term" value="C:membrane"/>
    <property type="evidence" value="ECO:0007669"/>
    <property type="project" value="InterPro"/>
</dbReference>
<evidence type="ECO:0000256" key="1">
    <source>
        <dbReference type="SAM" id="MobiDB-lite"/>
    </source>
</evidence>
<gene>
    <name evidence="3" type="ORF">AtubIFM56815_004760</name>
</gene>
<keyword evidence="2" id="KW-1133">Transmembrane helix</keyword>
<feature type="region of interest" description="Disordered" evidence="1">
    <location>
        <begin position="16"/>
        <end position="37"/>
    </location>
</feature>
<dbReference type="InterPro" id="IPR002523">
    <property type="entry name" value="MgTranspt_CorA/ZnTranspt_ZntB"/>
</dbReference>
<feature type="compositionally biased region" description="Polar residues" evidence="1">
    <location>
        <begin position="1066"/>
        <end position="1075"/>
    </location>
</feature>
<evidence type="ECO:0000313" key="4">
    <source>
        <dbReference type="Proteomes" id="UP001144157"/>
    </source>
</evidence>
<evidence type="ECO:0000256" key="2">
    <source>
        <dbReference type="SAM" id="Phobius"/>
    </source>
</evidence>
<evidence type="ECO:0000313" key="3">
    <source>
        <dbReference type="EMBL" id="GLA81123.1"/>
    </source>
</evidence>
<sequence>MVQICAQKPSGFTLYEPQPGELTEHHSDRDCEKKNSKPIHLPFGDGGTTVSLTYRDECMQISRYLGCGQSSIFSIEHESLPVPFLAYRRNKSFTHMQRIGYGFGLGLEAPTLNHDLRIQWLRSRWPRLTSEAEGWKLEQQWAVKEGVVIAHSRMHNKSNCDYISTSLAKDLGFRIRELDFISRDCPFNDDDNDDQRYAEGAGPGGYGFVKIHEFPSKGLGAYRHKARRTEANDAEQPCQPDGVTVVVGFFVNGEPWTIDRIETEDIQIKPRGYTDLVVGYRLALISKQADNLALLTLTAKDLDINEYFSRTIGEGITSFAFRFLVEVAENIPKDHGLRNRIRDACLGHLRWVLLKAEVREGKYARNYWISGRIMPPSIRLLNDGPTDTPFQILKAYEYHRVFDQTNNGSDVIDLLSEAGSGEGFAVVKWLQQLEQEDARNGCVWSHGRRVGMDYYRLDDQAWIWGSLKALSTMLKWNAETRKEGIYRLARRYSQNGRMEYNQEEMTRLQQKYDPERVRQEVFNRFPATNPNINGGKMFALTRSPQESRFEFHSRDTALFYQLGGHLFLDDMNAPWERTLNAQKLFPSKRDTESDNSLRYGLRLLMAVKGFSTNTLHQPAEALEEAQKFIKAGVLTNGLFSNNINDSSEAVPHDYYRDRNLHIPFEMLYIIWSTRDKVTPQKMHATMKDITTRQTIVMSRTPFNNRLDERSLVLLKGEWGWSPKYNDQELLRASASFRFLGDIFDHYWTCQFFESYFNVHIEPMTKYLSPLSQDLKAFFLDCGDSMWQKRRILEQLLFYRVLTEVNMSTSEICEAIHTDLQQAMQDLDKLTPNEYFKSHRVWISWNEVLDTLTEDLNNIYEMIKEWRVREENRRGNQPRWTKRHEIKYREAVQRSLLLGESAVRDFKVCQTRVASLKKSVTSHREITTAIYNQQMDDRNFRQNDNIKYFTYSTVFFLPLSFATSFFSMQAKPTGDLIRQMIVCTIVAFVILLVILITLPSAVKEIRNSSQSARTTWKALRRQTGSNNVLHSLHRSLTRYTGGSDNGQNLSEARSGVSDEESGEMVSSGETFNNDTK</sequence>
<dbReference type="AlphaFoldDB" id="A0A9W6AFU8"/>
<name>A0A9W6AFU8_ASPTU</name>
<organism evidence="3 4">
    <name type="scientific">Aspergillus tubingensis</name>
    <dbReference type="NCBI Taxonomy" id="5068"/>
    <lineage>
        <taxon>Eukaryota</taxon>
        <taxon>Fungi</taxon>
        <taxon>Dikarya</taxon>
        <taxon>Ascomycota</taxon>
        <taxon>Pezizomycotina</taxon>
        <taxon>Eurotiomycetes</taxon>
        <taxon>Eurotiomycetidae</taxon>
        <taxon>Eurotiales</taxon>
        <taxon>Aspergillaceae</taxon>
        <taxon>Aspergillus</taxon>
        <taxon>Aspergillus subgen. Circumdati</taxon>
    </lineage>
</organism>
<protein>
    <submittedName>
        <fullName evidence="3">Uncharacterized protein</fullName>
    </submittedName>
</protein>
<dbReference type="Proteomes" id="UP001144157">
    <property type="component" value="Unassembled WGS sequence"/>
</dbReference>
<keyword evidence="2" id="KW-0812">Transmembrane</keyword>
<reference evidence="3" key="1">
    <citation type="submission" date="2022-07" db="EMBL/GenBank/DDBJ databases">
        <title>Taxonomy of Aspergillus series Nigri: significant species reduction supported by multi-species coalescent approaches.</title>
        <authorList>
            <person name="Bian C."/>
            <person name="Kusuya Y."/>
            <person name="Sklenar F."/>
            <person name="D'hooge E."/>
            <person name="Yaguchi T."/>
            <person name="Takahashi H."/>
            <person name="Hubka V."/>
        </authorList>
    </citation>
    <scope>NUCLEOTIDE SEQUENCE</scope>
    <source>
        <strain evidence="3">IFM 56815</strain>
    </source>
</reference>
<feature type="region of interest" description="Disordered" evidence="1">
    <location>
        <begin position="1037"/>
        <end position="1075"/>
    </location>
</feature>
<accession>A0A9W6AFU8</accession>
<feature type="transmembrane region" description="Helical" evidence="2">
    <location>
        <begin position="979"/>
        <end position="1001"/>
    </location>
</feature>
<feature type="compositionally biased region" description="Polar residues" evidence="1">
    <location>
        <begin position="1037"/>
        <end position="1050"/>
    </location>
</feature>
<feature type="transmembrane region" description="Helical" evidence="2">
    <location>
        <begin position="947"/>
        <end position="967"/>
    </location>
</feature>
<dbReference type="GO" id="GO:0046873">
    <property type="term" value="F:metal ion transmembrane transporter activity"/>
    <property type="evidence" value="ECO:0007669"/>
    <property type="project" value="InterPro"/>
</dbReference>